<evidence type="ECO:0000313" key="4">
    <source>
        <dbReference type="EMBL" id="KDN62597.1"/>
    </source>
</evidence>
<dbReference type="HOGENOM" id="CLU_027534_0_1_1"/>
<dbReference type="Gene3D" id="3.40.50.150">
    <property type="entry name" value="Vaccinia Virus protein VP39"/>
    <property type="match status" value="1"/>
</dbReference>
<dbReference type="eggNOG" id="KOG2912">
    <property type="taxonomic scope" value="Eukaryota"/>
</dbReference>
<keyword evidence="5" id="KW-1185">Reference proteome</keyword>
<evidence type="ECO:0000313" key="5">
    <source>
        <dbReference type="Proteomes" id="UP000027238"/>
    </source>
</evidence>
<reference evidence="5" key="1">
    <citation type="journal article" date="2014" name="Genome Announc.">
        <title>Draft genome sequence of Colletotrichum sublineola, a destructive pathogen of cultivated sorghum.</title>
        <authorList>
            <person name="Baroncelli R."/>
            <person name="Sanz-Martin J.M."/>
            <person name="Rech G.E."/>
            <person name="Sukno S.A."/>
            <person name="Thon M.R."/>
        </authorList>
    </citation>
    <scope>NUCLEOTIDE SEQUENCE [LARGE SCALE GENOMIC DNA]</scope>
    <source>
        <strain evidence="5">TX430BB</strain>
    </source>
</reference>
<dbReference type="GO" id="GO:0005634">
    <property type="term" value="C:nucleus"/>
    <property type="evidence" value="ECO:0007669"/>
    <property type="project" value="TreeGrafter"/>
</dbReference>
<dbReference type="EMBL" id="JMSE01001322">
    <property type="protein sequence ID" value="KDN62597.1"/>
    <property type="molecule type" value="Genomic_DNA"/>
</dbReference>
<dbReference type="GO" id="GO:0070475">
    <property type="term" value="P:rRNA base methylation"/>
    <property type="evidence" value="ECO:0007669"/>
    <property type="project" value="TreeGrafter"/>
</dbReference>
<organism evidence="4 5">
    <name type="scientific">Colletotrichum sublineola</name>
    <name type="common">Sorghum anthracnose fungus</name>
    <dbReference type="NCBI Taxonomy" id="1173701"/>
    <lineage>
        <taxon>Eukaryota</taxon>
        <taxon>Fungi</taxon>
        <taxon>Dikarya</taxon>
        <taxon>Ascomycota</taxon>
        <taxon>Pezizomycotina</taxon>
        <taxon>Sordariomycetes</taxon>
        <taxon>Hypocreomycetidae</taxon>
        <taxon>Glomerellales</taxon>
        <taxon>Glomerellaceae</taxon>
        <taxon>Colletotrichum</taxon>
        <taxon>Colletotrichum graminicola species complex</taxon>
    </lineage>
</organism>
<dbReference type="SUPFAM" id="SSF53335">
    <property type="entry name" value="S-adenosyl-L-methionine-dependent methyltransferases"/>
    <property type="match status" value="1"/>
</dbReference>
<evidence type="ECO:0008006" key="6">
    <source>
        <dbReference type="Google" id="ProtNLM"/>
    </source>
</evidence>
<protein>
    <recommendedName>
        <fullName evidence="6">U6 small nuclear RNA (adenine-(43)-N(6))-methyltransferase</fullName>
    </recommendedName>
</protein>
<evidence type="ECO:0000256" key="2">
    <source>
        <dbReference type="ARBA" id="ARBA00022679"/>
    </source>
</evidence>
<dbReference type="InterPro" id="IPR029063">
    <property type="entry name" value="SAM-dependent_MTases_sf"/>
</dbReference>
<comment type="caution">
    <text evidence="4">The sequence shown here is derived from an EMBL/GenBank/DDBJ whole genome shotgun (WGS) entry which is preliminary data.</text>
</comment>
<evidence type="ECO:0000256" key="3">
    <source>
        <dbReference type="SAM" id="MobiDB-lite"/>
    </source>
</evidence>
<dbReference type="PANTHER" id="PTHR13393">
    <property type="entry name" value="SAM-DEPENDENT METHYLTRANSFERASE"/>
    <property type="match status" value="1"/>
</dbReference>
<dbReference type="AlphaFoldDB" id="A0A066X0W7"/>
<dbReference type="OrthoDB" id="514248at2759"/>
<keyword evidence="2" id="KW-0808">Transferase</keyword>
<gene>
    <name evidence="4" type="ORF">CSUB01_05485</name>
</gene>
<dbReference type="Proteomes" id="UP000027238">
    <property type="component" value="Unassembled WGS sequence"/>
</dbReference>
<dbReference type="PANTHER" id="PTHR13393:SF0">
    <property type="entry name" value="RNA N6-ADENOSINE-METHYLTRANSFERASE METTL16"/>
    <property type="match status" value="1"/>
</dbReference>
<proteinExistence type="predicted"/>
<evidence type="ECO:0000256" key="1">
    <source>
        <dbReference type="ARBA" id="ARBA00022603"/>
    </source>
</evidence>
<sequence length="473" mass="53257">MPANVIKSKKRLHSGDEPHQPGAPLLQNAIRHADRGSISIRPREPGPHADAYYRNLYSMEPDFGKMAREDPSFGAMLKRGNLDFNDPAAVMQLTKTLLKRDFGLEIELPKDRLCPPVPNRHNYILWLKGLLDSTTYDDPGRKIVGLDIGTGASCIYPLLGCTQRPWSFFATDIDPQNLSCAKKNVELNNLQNRISVVARTPQDRLVPLDELGVDALGFVMTNPPFYTSEKDLVDSAKQKSRPPSTACTGAPVEMVTDGGEVSFVGKIFEESLVLRERVQWYTSMFGKQSSLEEFVGILREKAIDNYAVTEFVQGNKTRRWAIAWSFGPMRPSEEVARGMKAAVWKKILPVAVESEVVRFPLEFGAGKLGDKIQELMSSLELISCQWNREKLVGIGRARENVWSRAWRRKKMREEREGKPADVMTDSEVCAFGFEVALRVGRESISVLCRWREGHDHAMFESFCGFLKTRMTAA</sequence>
<accession>A0A066X0W7</accession>
<dbReference type="STRING" id="1173701.A0A066X0W7"/>
<dbReference type="GO" id="GO:0008168">
    <property type="term" value="F:methyltransferase activity"/>
    <property type="evidence" value="ECO:0007669"/>
    <property type="project" value="UniProtKB-KW"/>
</dbReference>
<dbReference type="InterPro" id="IPR010286">
    <property type="entry name" value="METTL16/RlmF"/>
</dbReference>
<dbReference type="OMA" id="EHKIDNY"/>
<dbReference type="Pfam" id="PF05971">
    <property type="entry name" value="Methyltransf_10"/>
    <property type="match status" value="1"/>
</dbReference>
<name>A0A066X0W7_COLSU</name>
<keyword evidence="1" id="KW-0489">Methyltransferase</keyword>
<feature type="region of interest" description="Disordered" evidence="3">
    <location>
        <begin position="1"/>
        <end position="23"/>
    </location>
</feature>